<dbReference type="InterPro" id="IPR036890">
    <property type="entry name" value="HATPase_C_sf"/>
</dbReference>
<evidence type="ECO:0000313" key="3">
    <source>
        <dbReference type="EMBL" id="GGJ70280.1"/>
    </source>
</evidence>
<accession>A0A917PBW7</accession>
<dbReference type="Proteomes" id="UP000635726">
    <property type="component" value="Unassembled WGS sequence"/>
</dbReference>
<dbReference type="AlphaFoldDB" id="A0A917PBW7"/>
<dbReference type="InterPro" id="IPR003594">
    <property type="entry name" value="HATPase_dom"/>
</dbReference>
<dbReference type="InterPro" id="IPR036457">
    <property type="entry name" value="PPM-type-like_dom_sf"/>
</dbReference>
<dbReference type="PANTHER" id="PTHR43156">
    <property type="entry name" value="STAGE II SPORULATION PROTEIN E-RELATED"/>
    <property type="match status" value="1"/>
</dbReference>
<dbReference type="SMART" id="SM00331">
    <property type="entry name" value="PP2C_SIG"/>
    <property type="match status" value="1"/>
</dbReference>
<dbReference type="Pfam" id="PF13581">
    <property type="entry name" value="HATPase_c_2"/>
    <property type="match status" value="1"/>
</dbReference>
<dbReference type="EMBL" id="BMOE01000003">
    <property type="protein sequence ID" value="GGJ70280.1"/>
    <property type="molecule type" value="Genomic_DNA"/>
</dbReference>
<dbReference type="Pfam" id="PF07228">
    <property type="entry name" value="SpoIIE"/>
    <property type="match status" value="1"/>
</dbReference>
<comment type="caution">
    <text evidence="3">The sequence shown here is derived from an EMBL/GenBank/DDBJ whole genome shotgun (WGS) entry which is preliminary data.</text>
</comment>
<dbReference type="Gene3D" id="3.30.565.10">
    <property type="entry name" value="Histidine kinase-like ATPase, C-terminal domain"/>
    <property type="match status" value="1"/>
</dbReference>
<dbReference type="SUPFAM" id="SSF55874">
    <property type="entry name" value="ATPase domain of HSP90 chaperone/DNA topoisomerase II/histidine kinase"/>
    <property type="match status" value="1"/>
</dbReference>
<proteinExistence type="predicted"/>
<keyword evidence="1" id="KW-0378">Hydrolase</keyword>
<evidence type="ECO:0000259" key="2">
    <source>
        <dbReference type="SMART" id="SM00331"/>
    </source>
</evidence>
<dbReference type="RefSeq" id="WP_188961492.1">
    <property type="nucleotide sequence ID" value="NZ_BMOE01000003.1"/>
</dbReference>
<protein>
    <recommendedName>
        <fullName evidence="2">PPM-type phosphatase domain-containing protein</fullName>
    </recommendedName>
</protein>
<dbReference type="Gene3D" id="3.60.40.10">
    <property type="entry name" value="PPM-type phosphatase domain"/>
    <property type="match status" value="1"/>
</dbReference>
<organism evidence="3 4">
    <name type="scientific">Deinococcus aquiradiocola</name>
    <dbReference type="NCBI Taxonomy" id="393059"/>
    <lineage>
        <taxon>Bacteria</taxon>
        <taxon>Thermotogati</taxon>
        <taxon>Deinococcota</taxon>
        <taxon>Deinococci</taxon>
        <taxon>Deinococcales</taxon>
        <taxon>Deinococcaceae</taxon>
        <taxon>Deinococcus</taxon>
    </lineage>
</organism>
<reference evidence="3" key="1">
    <citation type="journal article" date="2014" name="Int. J. Syst. Evol. Microbiol.">
        <title>Complete genome sequence of Corynebacterium casei LMG S-19264T (=DSM 44701T), isolated from a smear-ripened cheese.</title>
        <authorList>
            <consortium name="US DOE Joint Genome Institute (JGI-PGF)"/>
            <person name="Walter F."/>
            <person name="Albersmeier A."/>
            <person name="Kalinowski J."/>
            <person name="Ruckert C."/>
        </authorList>
    </citation>
    <scope>NUCLEOTIDE SEQUENCE</scope>
    <source>
        <strain evidence="3">JCM 14371</strain>
    </source>
</reference>
<gene>
    <name evidence="3" type="ORF">GCM10008939_13320</name>
</gene>
<dbReference type="InterPro" id="IPR001932">
    <property type="entry name" value="PPM-type_phosphatase-like_dom"/>
</dbReference>
<dbReference type="CDD" id="cd16936">
    <property type="entry name" value="HATPase_RsbW-like"/>
    <property type="match status" value="1"/>
</dbReference>
<evidence type="ECO:0000256" key="1">
    <source>
        <dbReference type="ARBA" id="ARBA00022801"/>
    </source>
</evidence>
<dbReference type="InterPro" id="IPR052016">
    <property type="entry name" value="Bact_Sigma-Reg"/>
</dbReference>
<reference evidence="3" key="2">
    <citation type="submission" date="2020-09" db="EMBL/GenBank/DDBJ databases">
        <authorList>
            <person name="Sun Q."/>
            <person name="Ohkuma M."/>
        </authorList>
    </citation>
    <scope>NUCLEOTIDE SEQUENCE</scope>
    <source>
        <strain evidence="3">JCM 14371</strain>
    </source>
</reference>
<dbReference type="SUPFAM" id="SSF81606">
    <property type="entry name" value="PP2C-like"/>
    <property type="match status" value="1"/>
</dbReference>
<dbReference type="GO" id="GO:0016791">
    <property type="term" value="F:phosphatase activity"/>
    <property type="evidence" value="ECO:0007669"/>
    <property type="project" value="TreeGrafter"/>
</dbReference>
<sequence length="516" mass="55896">MTEALDQALESTLAALADSYDQLVFLQQAVDRALKATGMPDLLNLITDAQNLMGAGGFALSLAGRWVGAVPSWLDAQPRPDTHAFELPVRHLPGPASFLGVPFTGGWVAFWDKHSPFSAGDARLAQTLSDLIVSTLEAIDAREQRFRQEMEEHDRALASRIWRHLVPATLPEPFGYRLSTRSEPASQVGGDFHIALGPWIMVGDVSGKGIAAALFTGMFVSSLRLAIQHEDVGAAVAQALHAQLEDAGMLATLAVIYLEGNGAFRYLSMGHPPILIRRADGTVDSLRATAPPLGTFQLERYPMLPGRIEPGDLMCLYSDGLSEAQRTGRNGELELFEYERIAQVLTRALTPAHGLELLQEAMTGWTVDDDLTVVLLQYAPEGKVNRVRNNTLKLRLPADTAELAALGVFVRDGCQRLPEPGLPEVALTELAVNAIVHGHASHLQLTLHDQDDGILITLEDDGAPFDPTLAPEQAAGELREGGYGLLIVRRSASRITYTRRGAWNCTELLYANGGPS</sequence>
<dbReference type="PANTHER" id="PTHR43156:SF2">
    <property type="entry name" value="STAGE II SPORULATION PROTEIN E"/>
    <property type="match status" value="1"/>
</dbReference>
<evidence type="ECO:0000313" key="4">
    <source>
        <dbReference type="Proteomes" id="UP000635726"/>
    </source>
</evidence>
<keyword evidence="4" id="KW-1185">Reference proteome</keyword>
<feature type="domain" description="PPM-type phosphatase" evidence="2">
    <location>
        <begin position="171"/>
        <end position="378"/>
    </location>
</feature>
<name>A0A917PBW7_9DEIO</name>